<dbReference type="Proteomes" id="UP000253529">
    <property type="component" value="Unassembled WGS sequence"/>
</dbReference>
<comment type="caution">
    <text evidence="7">The sequence shown here is derived from an EMBL/GenBank/DDBJ whole genome shotgun (WGS) entry which is preliminary data.</text>
</comment>
<dbReference type="Gene3D" id="1.20.1080.10">
    <property type="entry name" value="Glycerol uptake facilitator protein"/>
    <property type="match status" value="1"/>
</dbReference>
<reference evidence="7 8" key="1">
    <citation type="submission" date="2018-06" db="EMBL/GenBank/DDBJ databases">
        <title>Genomic Encyclopedia of Type Strains, Phase IV (KMG-IV): sequencing the most valuable type-strain genomes for metagenomic binning, comparative biology and taxonomic classification.</title>
        <authorList>
            <person name="Goeker M."/>
        </authorList>
    </citation>
    <scope>NUCLEOTIDE SEQUENCE [LARGE SCALE GENOMIC DNA]</scope>
    <source>
        <strain evidence="7 8">DSM 24875</strain>
    </source>
</reference>
<evidence type="ECO:0000256" key="1">
    <source>
        <dbReference type="ARBA" id="ARBA00004141"/>
    </source>
</evidence>
<evidence type="ECO:0000256" key="5">
    <source>
        <dbReference type="SAM" id="MobiDB-lite"/>
    </source>
</evidence>
<evidence type="ECO:0000313" key="7">
    <source>
        <dbReference type="EMBL" id="RBP13750.1"/>
    </source>
</evidence>
<feature type="transmembrane region" description="Helical" evidence="6">
    <location>
        <begin position="249"/>
        <end position="272"/>
    </location>
</feature>
<organism evidence="7 8">
    <name type="scientific">Roseiarcus fermentans</name>
    <dbReference type="NCBI Taxonomy" id="1473586"/>
    <lineage>
        <taxon>Bacteria</taxon>
        <taxon>Pseudomonadati</taxon>
        <taxon>Pseudomonadota</taxon>
        <taxon>Alphaproteobacteria</taxon>
        <taxon>Hyphomicrobiales</taxon>
        <taxon>Roseiarcaceae</taxon>
        <taxon>Roseiarcus</taxon>
    </lineage>
</organism>
<feature type="transmembrane region" description="Helical" evidence="6">
    <location>
        <begin position="210"/>
        <end position="229"/>
    </location>
</feature>
<dbReference type="PANTHER" id="PTHR30520:SF2">
    <property type="entry name" value="INNER MEMBRANE PROTEIN YFDC"/>
    <property type="match status" value="1"/>
</dbReference>
<dbReference type="RefSeq" id="WP_113889314.1">
    <property type="nucleotide sequence ID" value="NZ_QNRK01000011.1"/>
</dbReference>
<keyword evidence="4 6" id="KW-0472">Membrane</keyword>
<gene>
    <name evidence="7" type="ORF">DFR50_11112</name>
</gene>
<dbReference type="EMBL" id="QNRK01000011">
    <property type="protein sequence ID" value="RBP13750.1"/>
    <property type="molecule type" value="Genomic_DNA"/>
</dbReference>
<feature type="transmembrane region" description="Helical" evidence="6">
    <location>
        <begin position="130"/>
        <end position="156"/>
    </location>
</feature>
<evidence type="ECO:0000256" key="6">
    <source>
        <dbReference type="SAM" id="Phobius"/>
    </source>
</evidence>
<evidence type="ECO:0000313" key="8">
    <source>
        <dbReference type="Proteomes" id="UP000253529"/>
    </source>
</evidence>
<evidence type="ECO:0000256" key="3">
    <source>
        <dbReference type="ARBA" id="ARBA00022989"/>
    </source>
</evidence>
<feature type="region of interest" description="Disordered" evidence="5">
    <location>
        <begin position="1"/>
        <end position="30"/>
    </location>
</feature>
<keyword evidence="2 6" id="KW-0812">Transmembrane</keyword>
<sequence>MASGGSAGAGPFDSSRNLDPAEKTQAAEHSAPQAVVIHEILRKDGEAELARRAGATFWSGLAAGLSMGFSFLALALIRSGLPDGPSQRLLAGPGYCLGFVIVVLGRQELFTESTLTAVLPLLVRRDRATWLALVRFWAVVLSANILGTVVFARLLAIDGLFPGPVRAALDAIAGEAVAGPFWPTAIKSVFAGWLIALMIWLLPSARSARLLVIMLLTYVVAIGGFSHIIAGSVEAAFAVFGGHASIRDYLVGFFVPTIIGNTLGGVALVALLNHAPLAPELQA</sequence>
<keyword evidence="3 6" id="KW-1133">Transmembrane helix</keyword>
<dbReference type="OrthoDB" id="261587at2"/>
<evidence type="ECO:0000256" key="4">
    <source>
        <dbReference type="ARBA" id="ARBA00023136"/>
    </source>
</evidence>
<comment type="subcellular location">
    <subcellularLocation>
        <location evidence="1">Membrane</location>
        <topology evidence="1">Multi-pass membrane protein</topology>
    </subcellularLocation>
</comment>
<name>A0A366FIE8_9HYPH</name>
<dbReference type="PANTHER" id="PTHR30520">
    <property type="entry name" value="FORMATE TRANSPORTER-RELATED"/>
    <property type="match status" value="1"/>
</dbReference>
<protein>
    <submittedName>
        <fullName evidence="7">Formate/nitrite transporter FocA (FNT family)</fullName>
    </submittedName>
</protein>
<dbReference type="Pfam" id="PF01226">
    <property type="entry name" value="Form_Nir_trans"/>
    <property type="match status" value="1"/>
</dbReference>
<proteinExistence type="predicted"/>
<dbReference type="GO" id="GO:0005886">
    <property type="term" value="C:plasma membrane"/>
    <property type="evidence" value="ECO:0007669"/>
    <property type="project" value="TreeGrafter"/>
</dbReference>
<keyword evidence="8" id="KW-1185">Reference proteome</keyword>
<dbReference type="InterPro" id="IPR000292">
    <property type="entry name" value="For/NO2_transpt"/>
</dbReference>
<evidence type="ECO:0000256" key="2">
    <source>
        <dbReference type="ARBA" id="ARBA00022692"/>
    </source>
</evidence>
<dbReference type="InterPro" id="IPR023271">
    <property type="entry name" value="Aquaporin-like"/>
</dbReference>
<dbReference type="GO" id="GO:0015499">
    <property type="term" value="F:formate transmembrane transporter activity"/>
    <property type="evidence" value="ECO:0007669"/>
    <property type="project" value="TreeGrafter"/>
</dbReference>
<feature type="transmembrane region" description="Helical" evidence="6">
    <location>
        <begin position="89"/>
        <end position="109"/>
    </location>
</feature>
<accession>A0A366FIE8</accession>
<dbReference type="AlphaFoldDB" id="A0A366FIE8"/>
<feature type="transmembrane region" description="Helical" evidence="6">
    <location>
        <begin position="57"/>
        <end position="77"/>
    </location>
</feature>
<feature type="transmembrane region" description="Helical" evidence="6">
    <location>
        <begin position="185"/>
        <end position="203"/>
    </location>
</feature>